<dbReference type="SMART" id="SM00046">
    <property type="entry name" value="DAGKc"/>
    <property type="match status" value="1"/>
</dbReference>
<keyword evidence="12" id="KW-1208">Phospholipid metabolism</keyword>
<dbReference type="GO" id="GO:0005886">
    <property type="term" value="C:plasma membrane"/>
    <property type="evidence" value="ECO:0007669"/>
    <property type="project" value="TreeGrafter"/>
</dbReference>
<dbReference type="AlphaFoldDB" id="A0A0R3JWR0"/>
<dbReference type="GO" id="GO:0046872">
    <property type="term" value="F:metal ion binding"/>
    <property type="evidence" value="ECO:0007669"/>
    <property type="project" value="UniProtKB-KW"/>
</dbReference>
<evidence type="ECO:0000256" key="9">
    <source>
        <dbReference type="ARBA" id="ARBA00022842"/>
    </source>
</evidence>
<evidence type="ECO:0000256" key="6">
    <source>
        <dbReference type="ARBA" id="ARBA00022741"/>
    </source>
</evidence>
<comment type="cofactor">
    <cofactor evidence="1">
        <name>Mg(2+)</name>
        <dbReference type="ChEBI" id="CHEBI:18420"/>
    </cofactor>
</comment>
<gene>
    <name evidence="14" type="primary">dagK_1</name>
    <name evidence="14" type="ORF">ABG79_00158</name>
</gene>
<dbReference type="GO" id="GO:0005524">
    <property type="term" value="F:ATP binding"/>
    <property type="evidence" value="ECO:0007669"/>
    <property type="project" value="UniProtKB-KW"/>
</dbReference>
<dbReference type="EC" id="2.7.1.107" evidence="14"/>
<keyword evidence="8" id="KW-0067">ATP-binding</keyword>
<name>A0A0R3JWR0_CALMK</name>
<evidence type="ECO:0000313" key="15">
    <source>
        <dbReference type="Proteomes" id="UP000052015"/>
    </source>
</evidence>
<evidence type="ECO:0000256" key="8">
    <source>
        <dbReference type="ARBA" id="ARBA00022840"/>
    </source>
</evidence>
<evidence type="ECO:0000256" key="3">
    <source>
        <dbReference type="ARBA" id="ARBA00022516"/>
    </source>
</evidence>
<comment type="caution">
    <text evidence="14">The sequence shown here is derived from an EMBL/GenBank/DDBJ whole genome shotgun (WGS) entry which is preliminary data.</text>
</comment>
<dbReference type="Pfam" id="PF19279">
    <property type="entry name" value="YegS_C"/>
    <property type="match status" value="1"/>
</dbReference>
<protein>
    <submittedName>
        <fullName evidence="14">Diacylglycerol kinase</fullName>
        <ecNumber evidence="14">2.7.1.107</ecNumber>
    </submittedName>
</protein>
<dbReference type="EMBL" id="LKHP01000001">
    <property type="protein sequence ID" value="KRQ87993.1"/>
    <property type="molecule type" value="Genomic_DNA"/>
</dbReference>
<dbReference type="PANTHER" id="PTHR12358:SF106">
    <property type="entry name" value="LIPID KINASE YEGS"/>
    <property type="match status" value="1"/>
</dbReference>
<dbReference type="Gene3D" id="3.40.50.10330">
    <property type="entry name" value="Probable inorganic polyphosphate/atp-NAD kinase, domain 1"/>
    <property type="match status" value="1"/>
</dbReference>
<keyword evidence="7 14" id="KW-0418">Kinase</keyword>
<keyword evidence="5" id="KW-0479">Metal-binding</keyword>
<dbReference type="SUPFAM" id="SSF111331">
    <property type="entry name" value="NAD kinase/diacylglycerol kinase-like"/>
    <property type="match status" value="1"/>
</dbReference>
<evidence type="ECO:0000313" key="14">
    <source>
        <dbReference type="EMBL" id="KRQ87993.1"/>
    </source>
</evidence>
<dbReference type="Proteomes" id="UP000052015">
    <property type="component" value="Unassembled WGS sequence"/>
</dbReference>
<evidence type="ECO:0000256" key="1">
    <source>
        <dbReference type="ARBA" id="ARBA00001946"/>
    </source>
</evidence>
<keyword evidence="15" id="KW-1185">Reference proteome</keyword>
<evidence type="ECO:0000256" key="7">
    <source>
        <dbReference type="ARBA" id="ARBA00022777"/>
    </source>
</evidence>
<keyword evidence="9" id="KW-0460">Magnesium</keyword>
<dbReference type="PROSITE" id="PS50146">
    <property type="entry name" value="DAGK"/>
    <property type="match status" value="1"/>
</dbReference>
<dbReference type="InterPro" id="IPR005218">
    <property type="entry name" value="Diacylglycerol/lipid_kinase"/>
</dbReference>
<evidence type="ECO:0000256" key="2">
    <source>
        <dbReference type="ARBA" id="ARBA00005983"/>
    </source>
</evidence>
<dbReference type="InterPro" id="IPR050187">
    <property type="entry name" value="Lipid_Phosphate_FormReg"/>
</dbReference>
<dbReference type="InterPro" id="IPR016064">
    <property type="entry name" value="NAD/diacylglycerol_kinase_sf"/>
</dbReference>
<dbReference type="PANTHER" id="PTHR12358">
    <property type="entry name" value="SPHINGOSINE KINASE"/>
    <property type="match status" value="1"/>
</dbReference>
<dbReference type="RefSeq" id="WP_057976104.1">
    <property type="nucleotide sequence ID" value="NZ_LKHP01000001.1"/>
</dbReference>
<keyword evidence="11" id="KW-0594">Phospholipid biosynthesis</keyword>
<dbReference type="InterPro" id="IPR001206">
    <property type="entry name" value="Diacylglycerol_kinase_cat_dom"/>
</dbReference>
<dbReference type="InterPro" id="IPR045540">
    <property type="entry name" value="YegS/DAGK_C"/>
</dbReference>
<dbReference type="PATRIC" id="fig|908809.3.peg.160"/>
<evidence type="ECO:0000256" key="12">
    <source>
        <dbReference type="ARBA" id="ARBA00023264"/>
    </source>
</evidence>
<dbReference type="NCBIfam" id="NF009605">
    <property type="entry name" value="PRK13059.1"/>
    <property type="match status" value="1"/>
</dbReference>
<dbReference type="InterPro" id="IPR017438">
    <property type="entry name" value="ATP-NAD_kinase_N"/>
</dbReference>
<dbReference type="OrthoDB" id="142078at2"/>
<feature type="domain" description="DAGKc" evidence="13">
    <location>
        <begin position="1"/>
        <end position="129"/>
    </location>
</feature>
<accession>A0A0R3JWR0</accession>
<evidence type="ECO:0000256" key="4">
    <source>
        <dbReference type="ARBA" id="ARBA00022679"/>
    </source>
</evidence>
<dbReference type="GO" id="GO:0004143">
    <property type="term" value="F:ATP-dependent diacylglycerol kinase activity"/>
    <property type="evidence" value="ECO:0007669"/>
    <property type="project" value="UniProtKB-EC"/>
</dbReference>
<evidence type="ECO:0000256" key="5">
    <source>
        <dbReference type="ARBA" id="ARBA00022723"/>
    </source>
</evidence>
<dbReference type="STRING" id="908809.ABG79_00158"/>
<proteinExistence type="inferred from homology"/>
<dbReference type="GO" id="GO:0008654">
    <property type="term" value="P:phospholipid biosynthetic process"/>
    <property type="evidence" value="ECO:0007669"/>
    <property type="project" value="UniProtKB-KW"/>
</dbReference>
<dbReference type="Pfam" id="PF00781">
    <property type="entry name" value="DAGK_cat"/>
    <property type="match status" value="1"/>
</dbReference>
<keyword evidence="10" id="KW-0443">Lipid metabolism</keyword>
<keyword evidence="4 14" id="KW-0808">Transferase</keyword>
<dbReference type="NCBIfam" id="TIGR00147">
    <property type="entry name" value="YegS/Rv2252/BmrU family lipid kinase"/>
    <property type="match status" value="1"/>
</dbReference>
<evidence type="ECO:0000259" key="13">
    <source>
        <dbReference type="PROSITE" id="PS50146"/>
    </source>
</evidence>
<evidence type="ECO:0000256" key="11">
    <source>
        <dbReference type="ARBA" id="ARBA00023209"/>
    </source>
</evidence>
<dbReference type="Gene3D" id="2.60.200.40">
    <property type="match status" value="1"/>
</dbReference>
<comment type="similarity">
    <text evidence="2">Belongs to the diacylglycerol/lipid kinase family.</text>
</comment>
<organism evidence="14 15">
    <name type="scientific">Caloramator mitchellensis</name>
    <dbReference type="NCBI Taxonomy" id="908809"/>
    <lineage>
        <taxon>Bacteria</taxon>
        <taxon>Bacillati</taxon>
        <taxon>Bacillota</taxon>
        <taxon>Clostridia</taxon>
        <taxon>Eubacteriales</taxon>
        <taxon>Clostridiaceae</taxon>
        <taxon>Caloramator</taxon>
    </lineage>
</organism>
<keyword evidence="3" id="KW-0444">Lipid biosynthesis</keyword>
<sequence length="290" mass="32439">MKKAFLIYNPYSGDRNFRLKIDQAIYKLQQGNYVVTPYRTMSIKDIYECIKFAKGYDTVIISGGDGTINHTINAMVMEEIDLPIGIIPSGTANDFASHLGIDKRISIACDVINKGKCASFDLGKINDRYFINVAAAGLLADVSQKIDINLKNTLGKIAYYIKGIEQLPNFKAIPIRIKTEKYVIEEKVFLFIVLNGSSAGGFKLAPDATANDGYLNLIGVKNCNIVELFNLFIKMLKGEHLDSNNIIYLREKQIIIESLERVETDVDGEKGPDFPLNIRLSNKKVKIFIP</sequence>
<evidence type="ECO:0000256" key="10">
    <source>
        <dbReference type="ARBA" id="ARBA00023098"/>
    </source>
</evidence>
<keyword evidence="6" id="KW-0547">Nucleotide-binding</keyword>
<reference evidence="14 15" key="1">
    <citation type="submission" date="2015-09" db="EMBL/GenBank/DDBJ databases">
        <title>Draft genome sequence of a Caloramator mitchellensis, a moderate thermophile from the Great Artesian Basin of Australia.</title>
        <authorList>
            <person name="Patel B.K."/>
        </authorList>
    </citation>
    <scope>NUCLEOTIDE SEQUENCE [LARGE SCALE GENOMIC DNA]</scope>
    <source>
        <strain evidence="14 15">VF08</strain>
    </source>
</reference>